<dbReference type="RefSeq" id="WP_006101442.1">
    <property type="nucleotide sequence ID" value="NZ_DS989850.1"/>
</dbReference>
<dbReference type="InterPro" id="IPR010445">
    <property type="entry name" value="LapA_dom"/>
</dbReference>
<evidence type="ECO:0000313" key="8">
    <source>
        <dbReference type="EMBL" id="EDX75169.1"/>
    </source>
</evidence>
<feature type="transmembrane region" description="Helical" evidence="6">
    <location>
        <begin position="42"/>
        <end position="63"/>
    </location>
</feature>
<gene>
    <name evidence="8" type="ORF">MC7420_2173</name>
</gene>
<evidence type="ECO:0000256" key="3">
    <source>
        <dbReference type="ARBA" id="ARBA00022989"/>
    </source>
</evidence>
<organism evidence="8 9">
    <name type="scientific">Coleofasciculus chthonoplastes PCC 7420</name>
    <dbReference type="NCBI Taxonomy" id="118168"/>
    <lineage>
        <taxon>Bacteria</taxon>
        <taxon>Bacillati</taxon>
        <taxon>Cyanobacteriota</taxon>
        <taxon>Cyanophyceae</taxon>
        <taxon>Coleofasciculales</taxon>
        <taxon>Coleofasciculaceae</taxon>
        <taxon>Coleofasciculus</taxon>
    </lineage>
</organism>
<keyword evidence="9" id="KW-1185">Reference proteome</keyword>
<dbReference type="Pfam" id="PF06305">
    <property type="entry name" value="LapA_dom"/>
    <property type="match status" value="1"/>
</dbReference>
<proteinExistence type="predicted"/>
<name>B4VSG0_9CYAN</name>
<accession>B4VSG0</accession>
<feature type="domain" description="Lipopolysaccharide assembly protein A" evidence="7">
    <location>
        <begin position="22"/>
        <end position="85"/>
    </location>
</feature>
<dbReference type="Proteomes" id="UP000003835">
    <property type="component" value="Unassembled WGS sequence"/>
</dbReference>
<evidence type="ECO:0000256" key="2">
    <source>
        <dbReference type="ARBA" id="ARBA00022692"/>
    </source>
</evidence>
<keyword evidence="5" id="KW-0175">Coiled coil</keyword>
<evidence type="ECO:0000256" key="5">
    <source>
        <dbReference type="SAM" id="Coils"/>
    </source>
</evidence>
<keyword evidence="3 6" id="KW-1133">Transmembrane helix</keyword>
<reference evidence="8 9" key="1">
    <citation type="submission" date="2008-07" db="EMBL/GenBank/DDBJ databases">
        <authorList>
            <person name="Tandeau de Marsac N."/>
            <person name="Ferriera S."/>
            <person name="Johnson J."/>
            <person name="Kravitz S."/>
            <person name="Beeson K."/>
            <person name="Sutton G."/>
            <person name="Rogers Y.-H."/>
            <person name="Friedman R."/>
            <person name="Frazier M."/>
            <person name="Venter J.C."/>
        </authorList>
    </citation>
    <scope>NUCLEOTIDE SEQUENCE [LARGE SCALE GENOMIC DNA]</scope>
    <source>
        <strain evidence="8 9">PCC 7420</strain>
    </source>
</reference>
<dbReference type="HOGENOM" id="CLU_144217_1_0_3"/>
<feature type="coiled-coil region" evidence="5">
    <location>
        <begin position="71"/>
        <end position="105"/>
    </location>
</feature>
<evidence type="ECO:0000256" key="4">
    <source>
        <dbReference type="ARBA" id="ARBA00023136"/>
    </source>
</evidence>
<dbReference type="OrthoDB" id="530861at2"/>
<evidence type="ECO:0000313" key="9">
    <source>
        <dbReference type="Proteomes" id="UP000003835"/>
    </source>
</evidence>
<keyword evidence="1" id="KW-1003">Cell membrane</keyword>
<protein>
    <recommendedName>
        <fullName evidence="7">Lipopolysaccharide assembly protein A domain-containing protein</fullName>
    </recommendedName>
</protein>
<dbReference type="eggNOG" id="COG5416">
    <property type="taxonomic scope" value="Bacteria"/>
</dbReference>
<sequence>MRQLNFLLIFAVCLALVLFSLQNTQPTSIQIIEGIDVEAPLALELIIAMGLGSVLAWLFSVWAQLQRQLESWKAARQIRAKEERIEELEQDMERYKAEVEEHQLPALSASETVTEGTIVEQG</sequence>
<evidence type="ECO:0000256" key="6">
    <source>
        <dbReference type="SAM" id="Phobius"/>
    </source>
</evidence>
<evidence type="ECO:0000256" key="1">
    <source>
        <dbReference type="ARBA" id="ARBA00022475"/>
    </source>
</evidence>
<dbReference type="GO" id="GO:0005886">
    <property type="term" value="C:plasma membrane"/>
    <property type="evidence" value="ECO:0007669"/>
    <property type="project" value="InterPro"/>
</dbReference>
<keyword evidence="2 6" id="KW-0812">Transmembrane</keyword>
<dbReference type="EMBL" id="DS989850">
    <property type="protein sequence ID" value="EDX75169.1"/>
    <property type="molecule type" value="Genomic_DNA"/>
</dbReference>
<keyword evidence="4 6" id="KW-0472">Membrane</keyword>
<dbReference type="STRING" id="118168.MC7420_2173"/>
<dbReference type="AlphaFoldDB" id="B4VSG0"/>
<evidence type="ECO:0000259" key="7">
    <source>
        <dbReference type="Pfam" id="PF06305"/>
    </source>
</evidence>